<evidence type="ECO:0000259" key="4">
    <source>
        <dbReference type="PROSITE" id="PS50995"/>
    </source>
</evidence>
<keyword evidence="1" id="KW-0805">Transcription regulation</keyword>
<dbReference type="SUPFAM" id="SSF46785">
    <property type="entry name" value="Winged helix' DNA-binding domain"/>
    <property type="match status" value="1"/>
</dbReference>
<dbReference type="RefSeq" id="WP_083201075.1">
    <property type="nucleotide sequence ID" value="NZ_FLOB01000020.1"/>
</dbReference>
<dbReference type="PANTHER" id="PTHR42756">
    <property type="entry name" value="TRANSCRIPTIONAL REGULATOR, MARR"/>
    <property type="match status" value="1"/>
</dbReference>
<evidence type="ECO:0000256" key="2">
    <source>
        <dbReference type="ARBA" id="ARBA00023125"/>
    </source>
</evidence>
<dbReference type="GO" id="GO:0003700">
    <property type="term" value="F:DNA-binding transcription factor activity"/>
    <property type="evidence" value="ECO:0007669"/>
    <property type="project" value="InterPro"/>
</dbReference>
<feature type="domain" description="HTH marR-type" evidence="4">
    <location>
        <begin position="26"/>
        <end position="158"/>
    </location>
</feature>
<protein>
    <submittedName>
        <fullName evidence="5">Transcriptional regulator SlyA</fullName>
    </submittedName>
</protein>
<dbReference type="PRINTS" id="PR00598">
    <property type="entry name" value="HTHMARR"/>
</dbReference>
<dbReference type="Pfam" id="PF01047">
    <property type="entry name" value="MarR"/>
    <property type="match status" value="1"/>
</dbReference>
<dbReference type="EMBL" id="FLOB01000020">
    <property type="protein sequence ID" value="SBS37601.1"/>
    <property type="molecule type" value="Genomic_DNA"/>
</dbReference>
<name>A0A1A8TVW7_9GAMM</name>
<keyword evidence="3" id="KW-0804">Transcription</keyword>
<sequence>MRSGKKTPEEGVYSNEIKIDPLDLVSKALGYSIKRAQVHAYELFFEFLGDNAISPARMTALSLIGTHPGITQSALAKKLGISRAGIVKVVDWLESLNLVERRSKQSDRRSNLLYLTDSGQDELSWLAEQSKEYEKILASKLTDEERDQLISLLEKVTLSRCDKQATRKTPQ</sequence>
<evidence type="ECO:0000313" key="5">
    <source>
        <dbReference type="EMBL" id="SBS37601.1"/>
    </source>
</evidence>
<dbReference type="Gene3D" id="1.10.10.10">
    <property type="entry name" value="Winged helix-like DNA-binding domain superfamily/Winged helix DNA-binding domain"/>
    <property type="match status" value="1"/>
</dbReference>
<dbReference type="OrthoDB" id="32523at2"/>
<dbReference type="GO" id="GO:0003677">
    <property type="term" value="F:DNA binding"/>
    <property type="evidence" value="ECO:0007669"/>
    <property type="project" value="UniProtKB-KW"/>
</dbReference>
<dbReference type="InterPro" id="IPR036388">
    <property type="entry name" value="WH-like_DNA-bd_sf"/>
</dbReference>
<evidence type="ECO:0000256" key="1">
    <source>
        <dbReference type="ARBA" id="ARBA00023015"/>
    </source>
</evidence>
<gene>
    <name evidence="5" type="primary">slyA_3</name>
    <name evidence="5" type="ORF">MSP8886_04190</name>
</gene>
<organism evidence="5 6">
    <name type="scientific">Marinomonas spartinae</name>
    <dbReference type="NCBI Taxonomy" id="1792290"/>
    <lineage>
        <taxon>Bacteria</taxon>
        <taxon>Pseudomonadati</taxon>
        <taxon>Pseudomonadota</taxon>
        <taxon>Gammaproteobacteria</taxon>
        <taxon>Oceanospirillales</taxon>
        <taxon>Oceanospirillaceae</taxon>
        <taxon>Marinomonas</taxon>
    </lineage>
</organism>
<dbReference type="AlphaFoldDB" id="A0A1A8TVW7"/>
<dbReference type="STRING" id="1792290.MSP8886_04190"/>
<accession>A0A1A8TVW7</accession>
<dbReference type="SMART" id="SM00347">
    <property type="entry name" value="HTH_MARR"/>
    <property type="match status" value="1"/>
</dbReference>
<reference evidence="5 6" key="1">
    <citation type="submission" date="2016-06" db="EMBL/GenBank/DDBJ databases">
        <authorList>
            <person name="Kjaerup R.B."/>
            <person name="Dalgaard T.S."/>
            <person name="Juul-Madsen H.R."/>
        </authorList>
    </citation>
    <scope>NUCLEOTIDE SEQUENCE [LARGE SCALE GENOMIC DNA]</scope>
    <source>
        <strain evidence="5 6">CECT 8886</strain>
    </source>
</reference>
<dbReference type="InterPro" id="IPR036390">
    <property type="entry name" value="WH_DNA-bd_sf"/>
</dbReference>
<evidence type="ECO:0000256" key="3">
    <source>
        <dbReference type="ARBA" id="ARBA00023163"/>
    </source>
</evidence>
<dbReference type="PANTHER" id="PTHR42756:SF1">
    <property type="entry name" value="TRANSCRIPTIONAL REPRESSOR OF EMRAB OPERON"/>
    <property type="match status" value="1"/>
</dbReference>
<keyword evidence="2" id="KW-0238">DNA-binding</keyword>
<dbReference type="Proteomes" id="UP000092544">
    <property type="component" value="Unassembled WGS sequence"/>
</dbReference>
<proteinExistence type="predicted"/>
<keyword evidence="6" id="KW-1185">Reference proteome</keyword>
<evidence type="ECO:0000313" key="6">
    <source>
        <dbReference type="Proteomes" id="UP000092544"/>
    </source>
</evidence>
<dbReference type="InterPro" id="IPR000835">
    <property type="entry name" value="HTH_MarR-typ"/>
</dbReference>
<dbReference type="PROSITE" id="PS50995">
    <property type="entry name" value="HTH_MARR_2"/>
    <property type="match status" value="1"/>
</dbReference>